<dbReference type="NCBIfam" id="TIGR04256">
    <property type="entry name" value="GxxExxY"/>
    <property type="match status" value="1"/>
</dbReference>
<dbReference type="InterPro" id="IPR011604">
    <property type="entry name" value="PDDEXK-like_dom_sf"/>
</dbReference>
<evidence type="ECO:0000313" key="1">
    <source>
        <dbReference type="EMBL" id="SFO70523.1"/>
    </source>
</evidence>
<dbReference type="Proteomes" id="UP000199564">
    <property type="component" value="Unassembled WGS sequence"/>
</dbReference>
<gene>
    <name evidence="1" type="ORF">SAMN04488519_11224</name>
</gene>
<dbReference type="RefSeq" id="WP_091655404.1">
    <property type="nucleotide sequence ID" value="NZ_FOVW01000012.1"/>
</dbReference>
<evidence type="ECO:0000313" key="2">
    <source>
        <dbReference type="Proteomes" id="UP000199564"/>
    </source>
</evidence>
<dbReference type="AlphaFoldDB" id="A0A1I5JD74"/>
<dbReference type="Gene3D" id="3.90.320.10">
    <property type="match status" value="1"/>
</dbReference>
<accession>A0A1I5JD74</accession>
<dbReference type="InterPro" id="IPR026350">
    <property type="entry name" value="GxxExxY"/>
</dbReference>
<proteinExistence type="predicted"/>
<dbReference type="STRING" id="226506.SAMN04488519_11224"/>
<protein>
    <submittedName>
        <fullName evidence="1">GxxExxY protein</fullName>
    </submittedName>
</protein>
<dbReference type="EMBL" id="FOVW01000012">
    <property type="protein sequence ID" value="SFO70523.1"/>
    <property type="molecule type" value="Genomic_DNA"/>
</dbReference>
<dbReference type="Pfam" id="PF13366">
    <property type="entry name" value="PDDEXK_3"/>
    <property type="match status" value="1"/>
</dbReference>
<sequence>MTENQISKIILDSAFEVYFKLGPGLLESIYERILAKELREKGLEIQTQVPVPVFWKGEEIGLGYRGDLLVNEKVLVELKSVEKILPIHPKQLKTYLKVLDLRLGLLINFNEIKLVNGIVRVVNGLKESS</sequence>
<name>A0A1I5JD74_9BACT</name>
<reference evidence="2" key="1">
    <citation type="submission" date="2016-10" db="EMBL/GenBank/DDBJ databases">
        <authorList>
            <person name="Varghese N."/>
            <person name="Submissions S."/>
        </authorList>
    </citation>
    <scope>NUCLEOTIDE SEQUENCE [LARGE SCALE GENOMIC DNA]</scope>
    <source>
        <strain evidence="2">DSM 15282</strain>
    </source>
</reference>
<keyword evidence="2" id="KW-1185">Reference proteome</keyword>
<organism evidence="1 2">
    <name type="scientific">Algoriphagus ornithinivorans</name>
    <dbReference type="NCBI Taxonomy" id="226506"/>
    <lineage>
        <taxon>Bacteria</taxon>
        <taxon>Pseudomonadati</taxon>
        <taxon>Bacteroidota</taxon>
        <taxon>Cytophagia</taxon>
        <taxon>Cytophagales</taxon>
        <taxon>Cyclobacteriaceae</taxon>
        <taxon>Algoriphagus</taxon>
    </lineage>
</organism>